<evidence type="ECO:0008006" key="4">
    <source>
        <dbReference type="Google" id="ProtNLM"/>
    </source>
</evidence>
<proteinExistence type="predicted"/>
<feature type="compositionally biased region" description="Basic and acidic residues" evidence="1">
    <location>
        <begin position="55"/>
        <end position="66"/>
    </location>
</feature>
<evidence type="ECO:0000313" key="3">
    <source>
        <dbReference type="Proteomes" id="UP000614741"/>
    </source>
</evidence>
<dbReference type="Proteomes" id="UP000614741">
    <property type="component" value="Unassembled WGS sequence"/>
</dbReference>
<dbReference type="EMBL" id="BONP01000017">
    <property type="protein sequence ID" value="GIG40926.1"/>
    <property type="molecule type" value="Genomic_DNA"/>
</dbReference>
<evidence type="ECO:0000256" key="1">
    <source>
        <dbReference type="SAM" id="MobiDB-lite"/>
    </source>
</evidence>
<reference evidence="2 3" key="1">
    <citation type="submission" date="2021-01" db="EMBL/GenBank/DDBJ databases">
        <title>Whole genome shotgun sequence of Cellulomonas phragmiteti NBRC 110785.</title>
        <authorList>
            <person name="Komaki H."/>
            <person name="Tamura T."/>
        </authorList>
    </citation>
    <scope>NUCLEOTIDE SEQUENCE [LARGE SCALE GENOMIC DNA]</scope>
    <source>
        <strain evidence="2 3">NBRC 110785</strain>
    </source>
</reference>
<comment type="caution">
    <text evidence="2">The sequence shown here is derived from an EMBL/GenBank/DDBJ whole genome shotgun (WGS) entry which is preliminary data.</text>
</comment>
<name>A0ABQ4DPR6_9CELL</name>
<organism evidence="2 3">
    <name type="scientific">Cellulomonas phragmiteti</name>
    <dbReference type="NCBI Taxonomy" id="478780"/>
    <lineage>
        <taxon>Bacteria</taxon>
        <taxon>Bacillati</taxon>
        <taxon>Actinomycetota</taxon>
        <taxon>Actinomycetes</taxon>
        <taxon>Micrococcales</taxon>
        <taxon>Cellulomonadaceae</taxon>
        <taxon>Cellulomonas</taxon>
    </lineage>
</organism>
<accession>A0ABQ4DPR6</accession>
<evidence type="ECO:0000313" key="2">
    <source>
        <dbReference type="EMBL" id="GIG40926.1"/>
    </source>
</evidence>
<gene>
    <name evidence="2" type="ORF">Cph01nite_26880</name>
</gene>
<protein>
    <recommendedName>
        <fullName evidence="4">RNA polymerase sigma factor 70 region 4 type 2 domain-containing protein</fullName>
    </recommendedName>
</protein>
<sequence>MASRGLHGPDAPAGGGTDHGAAPRSASGRPATVGQASAPPGTPLRPSPRGTSDPRAARARELHRKAVEADEVAARYRAERDRLVLQLRAEDTARWSYSAIADALGCSRELVALITRRSR</sequence>
<feature type="region of interest" description="Disordered" evidence="1">
    <location>
        <begin position="1"/>
        <end position="66"/>
    </location>
</feature>
<keyword evidence="3" id="KW-1185">Reference proteome</keyword>